<reference evidence="11" key="1">
    <citation type="submission" date="2016-04" db="EMBL/GenBank/DDBJ databases">
        <authorList>
            <person name="Evans L.H."/>
            <person name="Alamgir A."/>
            <person name="Owens N."/>
            <person name="Weber N.D."/>
            <person name="Virtaneva K."/>
            <person name="Barbian K."/>
            <person name="Babar A."/>
            <person name="Rosenke K."/>
        </authorList>
    </citation>
    <scope>NUCLEOTIDE SEQUENCE</scope>
    <source>
        <strain evidence="11">86</strain>
    </source>
</reference>
<dbReference type="GO" id="GO:0140359">
    <property type="term" value="F:ABC-type transporter activity"/>
    <property type="evidence" value="ECO:0007669"/>
    <property type="project" value="InterPro"/>
</dbReference>
<feature type="transmembrane region" description="Helical" evidence="9">
    <location>
        <begin position="160"/>
        <end position="185"/>
    </location>
</feature>
<evidence type="ECO:0000256" key="8">
    <source>
        <dbReference type="ARBA" id="ARBA00023136"/>
    </source>
</evidence>
<feature type="transmembrane region" description="Helical" evidence="9">
    <location>
        <begin position="48"/>
        <end position="74"/>
    </location>
</feature>
<dbReference type="AlphaFoldDB" id="A0A212KGV6"/>
<comment type="similarity">
    <text evidence="2 9">Belongs to the ABC-2 integral membrane protein family.</text>
</comment>
<dbReference type="InterPro" id="IPR047817">
    <property type="entry name" value="ABC2_TM_bact-type"/>
</dbReference>
<evidence type="ECO:0000256" key="5">
    <source>
        <dbReference type="ARBA" id="ARBA00022519"/>
    </source>
</evidence>
<dbReference type="Pfam" id="PF01061">
    <property type="entry name" value="ABC2_membrane"/>
    <property type="match status" value="1"/>
</dbReference>
<keyword evidence="7 9" id="KW-1133">Transmembrane helix</keyword>
<evidence type="ECO:0000256" key="6">
    <source>
        <dbReference type="ARBA" id="ARBA00022692"/>
    </source>
</evidence>
<proteinExistence type="inferred from homology"/>
<protein>
    <recommendedName>
        <fullName evidence="9">Transport permease protein</fullName>
    </recommendedName>
</protein>
<dbReference type="EMBL" id="FLUQ01000007">
    <property type="protein sequence ID" value="SBW10848.1"/>
    <property type="molecule type" value="Genomic_DNA"/>
</dbReference>
<dbReference type="PRINTS" id="PR00164">
    <property type="entry name" value="ABC2TRNSPORT"/>
</dbReference>
<dbReference type="InterPro" id="IPR000412">
    <property type="entry name" value="ABC_2_transport"/>
</dbReference>
<feature type="transmembrane region" description="Helical" evidence="9">
    <location>
        <begin position="248"/>
        <end position="267"/>
    </location>
</feature>
<dbReference type="PANTHER" id="PTHR30413:SF8">
    <property type="entry name" value="TRANSPORT PERMEASE PROTEIN"/>
    <property type="match status" value="1"/>
</dbReference>
<dbReference type="InterPro" id="IPR013525">
    <property type="entry name" value="ABC2_TM"/>
</dbReference>
<sequence length="278" mass="31672">MDIMETVSVKIIVPKSRWWKPDFEGLAKSGELFLMLVRRQFLARYQQSVLGIAWAVLNPLAQLFIFWLLFGLILKVPSNNYPYVPFAFAGVVLWSIFSSATLSVSSSLQEQMSIVSKVYFPRIILPFVNLCRAGIDALIGLLLLFIVNACYGFLPGWRLLFIPFLLFAALLCGLALGLILAGPIVRFRDLSVPLTYTLQLMMYITPVMYPISIVPSSLTWVIMLNPMYWVIEWGRWIFLGQAVVFSSYLWVSAFFVVCALVSGWFIFSMTERFIVDVQ</sequence>
<evidence type="ECO:0000256" key="7">
    <source>
        <dbReference type="ARBA" id="ARBA00022989"/>
    </source>
</evidence>
<evidence type="ECO:0000256" key="1">
    <source>
        <dbReference type="ARBA" id="ARBA00004429"/>
    </source>
</evidence>
<keyword evidence="5" id="KW-0997">Cell inner membrane</keyword>
<comment type="subcellular location">
    <subcellularLocation>
        <location evidence="1">Cell inner membrane</location>
        <topology evidence="1">Multi-pass membrane protein</topology>
    </subcellularLocation>
    <subcellularLocation>
        <location evidence="9">Cell membrane</location>
        <topology evidence="9">Multi-pass membrane protein</topology>
    </subcellularLocation>
</comment>
<feature type="transmembrane region" description="Helical" evidence="9">
    <location>
        <begin position="206"/>
        <end position="228"/>
    </location>
</feature>
<dbReference type="GO" id="GO:0043190">
    <property type="term" value="C:ATP-binding cassette (ABC) transporter complex"/>
    <property type="evidence" value="ECO:0007669"/>
    <property type="project" value="InterPro"/>
</dbReference>
<feature type="domain" description="ABC transmembrane type-2" evidence="10">
    <location>
        <begin position="50"/>
        <end position="270"/>
    </location>
</feature>
<evidence type="ECO:0000256" key="2">
    <source>
        <dbReference type="ARBA" id="ARBA00007783"/>
    </source>
</evidence>
<evidence type="ECO:0000313" key="11">
    <source>
        <dbReference type="EMBL" id="SBW10848.1"/>
    </source>
</evidence>
<keyword evidence="8 9" id="KW-0472">Membrane</keyword>
<accession>A0A212KGV6</accession>
<feature type="transmembrane region" description="Helical" evidence="9">
    <location>
        <begin position="86"/>
        <end position="108"/>
    </location>
</feature>
<dbReference type="PANTHER" id="PTHR30413">
    <property type="entry name" value="INNER MEMBRANE TRANSPORT PERMEASE"/>
    <property type="match status" value="1"/>
</dbReference>
<evidence type="ECO:0000259" key="10">
    <source>
        <dbReference type="PROSITE" id="PS51012"/>
    </source>
</evidence>
<dbReference type="GO" id="GO:0015920">
    <property type="term" value="P:lipopolysaccharide transport"/>
    <property type="evidence" value="ECO:0007669"/>
    <property type="project" value="TreeGrafter"/>
</dbReference>
<keyword evidence="4 9" id="KW-1003">Cell membrane</keyword>
<keyword evidence="3 9" id="KW-0813">Transport</keyword>
<evidence type="ECO:0000256" key="9">
    <source>
        <dbReference type="RuleBase" id="RU361157"/>
    </source>
</evidence>
<gene>
    <name evidence="11" type="ORF">KL86DPRO_70062</name>
</gene>
<name>A0A212KGV6_9DELT</name>
<keyword evidence="6 9" id="KW-0812">Transmembrane</keyword>
<dbReference type="PROSITE" id="PS51012">
    <property type="entry name" value="ABC_TM2"/>
    <property type="match status" value="1"/>
</dbReference>
<feature type="transmembrane region" description="Helical" evidence="9">
    <location>
        <begin position="129"/>
        <end position="154"/>
    </location>
</feature>
<organism evidence="11">
    <name type="scientific">uncultured delta proteobacterium</name>
    <dbReference type="NCBI Taxonomy" id="34034"/>
    <lineage>
        <taxon>Bacteria</taxon>
        <taxon>Deltaproteobacteria</taxon>
        <taxon>environmental samples</taxon>
    </lineage>
</organism>
<evidence type="ECO:0000256" key="3">
    <source>
        <dbReference type="ARBA" id="ARBA00022448"/>
    </source>
</evidence>
<evidence type="ECO:0000256" key="4">
    <source>
        <dbReference type="ARBA" id="ARBA00022475"/>
    </source>
</evidence>